<proteinExistence type="predicted"/>
<feature type="chain" id="PRO_5002032958" description="WxL Interacting Protein peptidoglycan binding domain-containing protein" evidence="2">
    <location>
        <begin position="25"/>
        <end position="349"/>
    </location>
</feature>
<dbReference type="EMBL" id="JRTT01000008">
    <property type="protein sequence ID" value="KHD77811.1"/>
    <property type="molecule type" value="Genomic_DNA"/>
</dbReference>
<evidence type="ECO:0000313" key="5">
    <source>
        <dbReference type="Proteomes" id="UP000054537"/>
    </source>
</evidence>
<dbReference type="STRING" id="1869.MB27_08400"/>
<dbReference type="RefSeq" id="WP_043523613.1">
    <property type="nucleotide sequence ID" value="NZ_BAABKU010000026.1"/>
</dbReference>
<sequence>MRTRVIAAVLAVAAALLSPVPAQAAPSGDALTWSVAPSGPKGPNGRSALDYKLDPGATITDHVAVTNHSKRPLTLRLYANDAFTTAGGGFALRAGNAAPTDAGSWIEPAQSTITLPASSRAVVPFTVTVPADATPGDHAAGVVASLAAATTDSAGNQVSVDHRVGARVHLRVTGPLQPALGITDVRIDTATSWNPLTLPRVTASFTIVNTGNVRLTGTPSARIEGPFGLGSRTAAAPAIPEILPGGSLTTTVTLDSVPPLFHESLTLDILPAPADGRTIDPTPARAVSDHTLWLMPWPHLALITLAVALLLAWLFARRRRRSRLQAALAAAEQRGREQANATLQKEGTA</sequence>
<evidence type="ECO:0000259" key="3">
    <source>
        <dbReference type="Pfam" id="PF06030"/>
    </source>
</evidence>
<feature type="transmembrane region" description="Helical" evidence="1">
    <location>
        <begin position="297"/>
        <end position="316"/>
    </location>
</feature>
<evidence type="ECO:0000313" key="4">
    <source>
        <dbReference type="EMBL" id="KHD77811.1"/>
    </source>
</evidence>
<keyword evidence="2" id="KW-0732">Signal</keyword>
<evidence type="ECO:0000256" key="2">
    <source>
        <dbReference type="SAM" id="SignalP"/>
    </source>
</evidence>
<keyword evidence="5" id="KW-1185">Reference proteome</keyword>
<dbReference type="Proteomes" id="UP000054537">
    <property type="component" value="Unassembled WGS sequence"/>
</dbReference>
<feature type="signal peptide" evidence="2">
    <location>
        <begin position="1"/>
        <end position="24"/>
    </location>
</feature>
<keyword evidence="1" id="KW-1133">Transmembrane helix</keyword>
<keyword evidence="1" id="KW-0812">Transmembrane</keyword>
<evidence type="ECO:0000256" key="1">
    <source>
        <dbReference type="SAM" id="Phobius"/>
    </source>
</evidence>
<dbReference type="eggNOG" id="COG1470">
    <property type="taxonomic scope" value="Bacteria"/>
</dbReference>
<reference evidence="4 5" key="1">
    <citation type="submission" date="2014-10" db="EMBL/GenBank/DDBJ databases">
        <title>Draft genome sequence of Actinoplanes utahensis NRRL 12052.</title>
        <authorList>
            <person name="Velasco-Bucheli B."/>
            <person name="del Cerro C."/>
            <person name="Hormigo D."/>
            <person name="Garcia J.L."/>
            <person name="Acebal C."/>
            <person name="Arroyo M."/>
            <person name="de la Mata I."/>
        </authorList>
    </citation>
    <scope>NUCLEOTIDE SEQUENCE [LARGE SCALE GENOMIC DNA]</scope>
    <source>
        <strain evidence="4 5">NRRL 12052</strain>
    </source>
</reference>
<comment type="caution">
    <text evidence="4">The sequence shown here is derived from an EMBL/GenBank/DDBJ whole genome shotgun (WGS) entry which is preliminary data.</text>
</comment>
<accession>A0A0A6UQY0</accession>
<dbReference type="AlphaFoldDB" id="A0A0A6UQY0"/>
<protein>
    <recommendedName>
        <fullName evidence="3">WxL Interacting Protein peptidoglycan binding domain-containing protein</fullName>
    </recommendedName>
</protein>
<keyword evidence="1" id="KW-0472">Membrane</keyword>
<dbReference type="OrthoDB" id="4336304at2"/>
<organism evidence="4 5">
    <name type="scientific">Actinoplanes utahensis</name>
    <dbReference type="NCBI Taxonomy" id="1869"/>
    <lineage>
        <taxon>Bacteria</taxon>
        <taxon>Bacillati</taxon>
        <taxon>Actinomycetota</taxon>
        <taxon>Actinomycetes</taxon>
        <taxon>Micromonosporales</taxon>
        <taxon>Micromonosporaceae</taxon>
        <taxon>Actinoplanes</taxon>
    </lineage>
</organism>
<name>A0A0A6UQY0_ACTUT</name>
<dbReference type="InterPro" id="IPR010317">
    <property type="entry name" value="WxLIP_PGBD"/>
</dbReference>
<dbReference type="Pfam" id="PF06030">
    <property type="entry name" value="WxLIP_PGBD"/>
    <property type="match status" value="1"/>
</dbReference>
<feature type="domain" description="WxL Interacting Protein peptidoglycan binding" evidence="3">
    <location>
        <begin position="50"/>
        <end position="142"/>
    </location>
</feature>
<gene>
    <name evidence="4" type="ORF">MB27_08400</name>
</gene>